<dbReference type="InterPro" id="IPR011009">
    <property type="entry name" value="Kinase-like_dom_sf"/>
</dbReference>
<keyword evidence="7" id="KW-1185">Reference proteome</keyword>
<name>A0A0L0D8N6_THETB</name>
<keyword evidence="1" id="KW-0677">Repeat</keyword>
<evidence type="ECO:0000256" key="3">
    <source>
        <dbReference type="PROSITE-ProRule" id="PRU00023"/>
    </source>
</evidence>
<dbReference type="SUPFAM" id="SSF56112">
    <property type="entry name" value="Protein kinase-like (PK-like)"/>
    <property type="match status" value="1"/>
</dbReference>
<evidence type="ECO:0000313" key="7">
    <source>
        <dbReference type="Proteomes" id="UP000054408"/>
    </source>
</evidence>
<feature type="coiled-coil region" evidence="4">
    <location>
        <begin position="73"/>
        <end position="121"/>
    </location>
</feature>
<sequence>MLAADCGVTAETEEIDTVKDALVAFCEKRAASEVEGVTLSRDDWIEVASSCLSHNFAASLSVAGFVDFMLTTAAREAQAKAELEAQIADKDAEIADKDAEIADKDAEIADKDAEIAELKAVSQVSPTSRLEVPYLKPVRAKHFAGVVPTGSRWVASPELLLAPMLMGEVVMGVLSLGTSGTASLEVQHLDDIPDAWTGFVASGLRKANTIGSTVVCHELIKATLPLFRGLSNNHKVQSFYRGSVGVAALESSLTHRVCEGLGHVFANQQGTRAGFHSSSSQSTFSVASPVKTNPSHTDRARAKRTASSSSRSHEPQTSGLYSSAARMNIGREIAVSHGQGWDGVRPVDTQLSTKVDVLFTFEENDMVLPLGLWEPGFDPKSAQCPITMHKRKQAYGYAHNLTRASAGFPHTMALVALRSEYPTRANKALQVRTKMAVDGYVLQAEKCRALKAKATDDEPVEHTELVLDCVELVRALEAPAELEDDEKFDWFMRKVSQFSLAMFAAAHVASERHAVGGDGGDGVKNVSKVLSTEGKMVYKAFDGSKTRSINEHLWRKYASDVFVTGLYQAVVDDETEEAMTDMGMAYLVGRAKAAAQGAGASREALPSDRDELLASLENLISEQQGTDNDIWAMQAACNDLRAAANSGGMPGKRVLGSDGRWYREYGLVMRLVPAVADVTVAHFVSLFKTLQCMDNDGVAHLDIRDANLVFGADGKTHIIDWDLAGVSGEAVYPVGFNWVTDGMRVESVMDAVAKNETPTGYAWHDVVGAGGVMKLYSCDSKDNRTVWKKVTETLVNVDDASSARSALAVAIEELSSKENSGTDKVQGKPTESNSRELIPHFEIAEKLFLYNIPVDLHDIVAEAYKAGDPVAVAVSSYCTDWGTRSDQIDTILRYGALVCPPQPLSRSHLSLASLFKSEAVPSETTAADGAGSSSSVLSPYIDAAVDWLAPAKAAKAESSRARSGGKKKKGSGARAFSLASVLLHPSVEQDSNSDDGEEAANAADASGDKEQGVPGSGRKVEKLTKIGAQMTSRKEKLSRVFSKDVSGSKDSRMAALTNTVRHAPLSLFVSRMVNASPYPMVHTLAGAGDTEMLGWLLGQIKALLHEDKNPWISRSDTDPNSIVARITISPNELTSVSVPIGADDINDVLGMQVSIPFFRKWTPLNLAIQQQHPEMVQMLLDAGHLPWAWCGGLDPMVLAASVNNVTAMRAVLQNRARRTATRTFNVVERACVSRKTVDAAWMPLALRAALKHAHQEVVAFIFNEVHDITGGKEKGADISRQALVAGLATLVMAPLAPRVVRRGEAVTFLSLAERAAAHLELYAVLRNRCSPLVRALETGSLDMAQFLVDRGASLVARRTDGADALYMAARQGHLSWIGMLLKSLSDSDLAASESSRGRGSALHAACTGHNPDVLALLLADGRLSVEETTVSSLTPLATAARVGAARCARLLLEAGANALFTASEPLETHPIVLTIWHHHTEVLKEFIRAGINLKLYSEMVPLVEECIQRSSVDVLNLLIAAGVLPNENQISTAFIVQKPRLLWDLLATFDRSASSTRALPTWIWADDRNCQHVTLGLNNACVVVYCIFQLRWAYGHDLNALLARLHGDDRYAQLIPFLASDVWHTCEVAPSLLFLSRLCKNPLTALCRASGLPIEIWVMEILPYVRSDAEVRSVKPRHRDFALVSLNTPMSVLLANHSDNSELCSLWARHGPSIPFSVFFFSLKAALVARRPDLVVAALHLLFDERAKRVIPAHDLVNSLFPIIQANTTTGSVAQIKPAVSSPQPAVGSSNGSLS</sequence>
<dbReference type="Gene3D" id="1.25.40.20">
    <property type="entry name" value="Ankyrin repeat-containing domain"/>
    <property type="match status" value="2"/>
</dbReference>
<protein>
    <submittedName>
        <fullName evidence="6">Uncharacterized protein</fullName>
    </submittedName>
</protein>
<dbReference type="RefSeq" id="XP_013762877.1">
    <property type="nucleotide sequence ID" value="XM_013907423.1"/>
</dbReference>
<dbReference type="PROSITE" id="PS50088">
    <property type="entry name" value="ANK_REPEAT"/>
    <property type="match status" value="1"/>
</dbReference>
<evidence type="ECO:0000256" key="5">
    <source>
        <dbReference type="SAM" id="MobiDB-lite"/>
    </source>
</evidence>
<feature type="region of interest" description="Disordered" evidence="5">
    <location>
        <begin position="986"/>
        <end position="1022"/>
    </location>
</feature>
<gene>
    <name evidence="6" type="ORF">AMSG_11606</name>
</gene>
<feature type="region of interest" description="Disordered" evidence="5">
    <location>
        <begin position="276"/>
        <end position="322"/>
    </location>
</feature>
<feature type="repeat" description="ANK" evidence="3">
    <location>
        <begin position="1327"/>
        <end position="1359"/>
    </location>
</feature>
<evidence type="ECO:0000256" key="4">
    <source>
        <dbReference type="SAM" id="Coils"/>
    </source>
</evidence>
<keyword evidence="2 3" id="KW-0040">ANK repeat</keyword>
<accession>A0A0L0D8N6</accession>
<evidence type="ECO:0000256" key="2">
    <source>
        <dbReference type="ARBA" id="ARBA00023043"/>
    </source>
</evidence>
<dbReference type="InterPro" id="IPR036770">
    <property type="entry name" value="Ankyrin_rpt-contain_sf"/>
</dbReference>
<dbReference type="GeneID" id="25569521"/>
<dbReference type="EMBL" id="GL349434">
    <property type="protein sequence ID" value="KNC48742.1"/>
    <property type="molecule type" value="Genomic_DNA"/>
</dbReference>
<dbReference type="PANTHER" id="PTHR24198:SF165">
    <property type="entry name" value="ANKYRIN REPEAT-CONTAINING PROTEIN-RELATED"/>
    <property type="match status" value="1"/>
</dbReference>
<keyword evidence="4" id="KW-0175">Coiled coil</keyword>
<organism evidence="6 7">
    <name type="scientific">Thecamonas trahens ATCC 50062</name>
    <dbReference type="NCBI Taxonomy" id="461836"/>
    <lineage>
        <taxon>Eukaryota</taxon>
        <taxon>Apusozoa</taxon>
        <taxon>Apusomonadida</taxon>
        <taxon>Apusomonadidae</taxon>
        <taxon>Thecamonas</taxon>
    </lineage>
</organism>
<dbReference type="PANTHER" id="PTHR24198">
    <property type="entry name" value="ANKYRIN REPEAT AND PROTEIN KINASE DOMAIN-CONTAINING PROTEIN"/>
    <property type="match status" value="1"/>
</dbReference>
<feature type="compositionally biased region" description="Low complexity" evidence="5">
    <location>
        <begin position="277"/>
        <end position="288"/>
    </location>
</feature>
<dbReference type="SMART" id="SM00248">
    <property type="entry name" value="ANK"/>
    <property type="match status" value="9"/>
</dbReference>
<dbReference type="InterPro" id="IPR002110">
    <property type="entry name" value="Ankyrin_rpt"/>
</dbReference>
<dbReference type="Proteomes" id="UP000054408">
    <property type="component" value="Unassembled WGS sequence"/>
</dbReference>
<dbReference type="eggNOG" id="KOG4177">
    <property type="taxonomic scope" value="Eukaryota"/>
</dbReference>
<evidence type="ECO:0000256" key="1">
    <source>
        <dbReference type="ARBA" id="ARBA00022737"/>
    </source>
</evidence>
<reference evidence="6 7" key="1">
    <citation type="submission" date="2010-05" db="EMBL/GenBank/DDBJ databases">
        <title>The Genome Sequence of Thecamonas trahens ATCC 50062.</title>
        <authorList>
            <consortium name="The Broad Institute Genome Sequencing Platform"/>
            <person name="Russ C."/>
            <person name="Cuomo C."/>
            <person name="Shea T."/>
            <person name="Young S.K."/>
            <person name="Zeng Q."/>
            <person name="Koehrsen M."/>
            <person name="Haas B."/>
            <person name="Borodovsky M."/>
            <person name="Guigo R."/>
            <person name="Alvarado L."/>
            <person name="Berlin A."/>
            <person name="Bochicchio J."/>
            <person name="Borenstein D."/>
            <person name="Chapman S."/>
            <person name="Chen Z."/>
            <person name="Freedman E."/>
            <person name="Gellesch M."/>
            <person name="Goldberg J."/>
            <person name="Griggs A."/>
            <person name="Gujja S."/>
            <person name="Heilman E."/>
            <person name="Heiman D."/>
            <person name="Hepburn T."/>
            <person name="Howarth C."/>
            <person name="Jen D."/>
            <person name="Larson L."/>
            <person name="Mehta T."/>
            <person name="Park D."/>
            <person name="Pearson M."/>
            <person name="Roberts A."/>
            <person name="Saif S."/>
            <person name="Shenoy N."/>
            <person name="Sisk P."/>
            <person name="Stolte C."/>
            <person name="Sykes S."/>
            <person name="Thomson T."/>
            <person name="Walk T."/>
            <person name="White J."/>
            <person name="Yandava C."/>
            <person name="Burger G."/>
            <person name="Gray M.W."/>
            <person name="Holland P.W.H."/>
            <person name="King N."/>
            <person name="Lang F.B.F."/>
            <person name="Roger A.J."/>
            <person name="Ruiz-Trillo I."/>
            <person name="Lander E."/>
            <person name="Nusbaum C."/>
        </authorList>
    </citation>
    <scope>NUCLEOTIDE SEQUENCE [LARGE SCALE GENOMIC DNA]</scope>
    <source>
        <strain evidence="6 7">ATCC 50062</strain>
    </source>
</reference>
<dbReference type="Pfam" id="PF00023">
    <property type="entry name" value="Ank"/>
    <property type="match status" value="1"/>
</dbReference>
<proteinExistence type="predicted"/>
<evidence type="ECO:0000313" key="6">
    <source>
        <dbReference type="EMBL" id="KNC48742.1"/>
    </source>
</evidence>
<dbReference type="SUPFAM" id="SSF48403">
    <property type="entry name" value="Ankyrin repeat"/>
    <property type="match status" value="1"/>
</dbReference>